<accession>A0A497XQI0</accession>
<reference evidence="2 3" key="1">
    <citation type="submission" date="2018-10" db="EMBL/GenBank/DDBJ databases">
        <title>Genomic Encyclopedia of Archaeal and Bacterial Type Strains, Phase II (KMG-II): from individual species to whole genera.</title>
        <authorList>
            <person name="Goeker M."/>
        </authorList>
    </citation>
    <scope>NUCLEOTIDE SEQUENCE [LARGE SCALE GENOMIC DNA]</scope>
    <source>
        <strain evidence="2 3">DSM 16510</strain>
    </source>
</reference>
<gene>
    <name evidence="2" type="ORF">BCF55_0682</name>
</gene>
<keyword evidence="3" id="KW-1185">Reference proteome</keyword>
<proteinExistence type="predicted"/>
<dbReference type="PANTHER" id="PTHR30432">
    <property type="entry name" value="TRANSCRIPTIONAL REGULATOR MODE"/>
    <property type="match status" value="1"/>
</dbReference>
<dbReference type="AlphaFoldDB" id="A0A497XQI0"/>
<name>A0A497XQI0_9AQUI</name>
<evidence type="ECO:0000259" key="1">
    <source>
        <dbReference type="PROSITE" id="PS50931"/>
    </source>
</evidence>
<dbReference type="Gene3D" id="1.10.10.10">
    <property type="entry name" value="Winged helix-like DNA-binding domain superfamily/Winged helix DNA-binding domain"/>
    <property type="match status" value="1"/>
</dbReference>
<dbReference type="RefSeq" id="WP_121009985.1">
    <property type="nucleotide sequence ID" value="NZ_RCCJ01000001.1"/>
</dbReference>
<dbReference type="OrthoDB" id="13751at2"/>
<dbReference type="PANTHER" id="PTHR30432:SF1">
    <property type="entry name" value="DNA-BINDING TRANSCRIPTIONAL DUAL REGULATOR MODE"/>
    <property type="match status" value="1"/>
</dbReference>
<sequence>MIIRFKVWLELDGEPIISEGKYQLLKAIEEEGSILKAAEKLGLSYKRAHSQIKAMEERLGKPVVKRRKKKGAELTKLGRKLISEYERVLKEFERLVSGLPPLKLKE</sequence>
<dbReference type="InterPro" id="IPR036388">
    <property type="entry name" value="WH-like_DNA-bd_sf"/>
</dbReference>
<dbReference type="Pfam" id="PF00126">
    <property type="entry name" value="HTH_1"/>
    <property type="match status" value="1"/>
</dbReference>
<comment type="caution">
    <text evidence="2">The sequence shown here is derived from an EMBL/GenBank/DDBJ whole genome shotgun (WGS) entry which is preliminary data.</text>
</comment>
<dbReference type="EMBL" id="RCCJ01000001">
    <property type="protein sequence ID" value="RLJ70410.1"/>
    <property type="molecule type" value="Genomic_DNA"/>
</dbReference>
<evidence type="ECO:0000313" key="2">
    <source>
        <dbReference type="EMBL" id="RLJ70410.1"/>
    </source>
</evidence>
<dbReference type="Proteomes" id="UP000267841">
    <property type="component" value="Unassembled WGS sequence"/>
</dbReference>
<dbReference type="PROSITE" id="PS50931">
    <property type="entry name" value="HTH_LYSR"/>
    <property type="match status" value="1"/>
</dbReference>
<dbReference type="InterPro" id="IPR051815">
    <property type="entry name" value="Molybdate_resp_trans_reg"/>
</dbReference>
<feature type="domain" description="HTH lysR-type" evidence="1">
    <location>
        <begin position="23"/>
        <end position="75"/>
    </location>
</feature>
<dbReference type="SUPFAM" id="SSF46785">
    <property type="entry name" value="Winged helix' DNA-binding domain"/>
    <property type="match status" value="1"/>
</dbReference>
<dbReference type="GO" id="GO:0003700">
    <property type="term" value="F:DNA-binding transcription factor activity"/>
    <property type="evidence" value="ECO:0007669"/>
    <property type="project" value="InterPro"/>
</dbReference>
<protein>
    <submittedName>
        <fullName evidence="2">Molybdate transport system regulatory protein</fullName>
    </submittedName>
</protein>
<dbReference type="InterPro" id="IPR000847">
    <property type="entry name" value="LysR_HTH_N"/>
</dbReference>
<evidence type="ECO:0000313" key="3">
    <source>
        <dbReference type="Proteomes" id="UP000267841"/>
    </source>
</evidence>
<organism evidence="2 3">
    <name type="scientific">Hydrogenivirga caldilitoris</name>
    <dbReference type="NCBI Taxonomy" id="246264"/>
    <lineage>
        <taxon>Bacteria</taxon>
        <taxon>Pseudomonadati</taxon>
        <taxon>Aquificota</taxon>
        <taxon>Aquificia</taxon>
        <taxon>Aquificales</taxon>
        <taxon>Aquificaceae</taxon>
        <taxon>Hydrogenivirga</taxon>
    </lineage>
</organism>
<dbReference type="InterPro" id="IPR036390">
    <property type="entry name" value="WH_DNA-bd_sf"/>
</dbReference>